<proteinExistence type="predicted"/>
<accession>A0A1A9RGD9</accession>
<dbReference type="PANTHER" id="PTHR35562:SF2">
    <property type="entry name" value="DNA ENDONUCLEASE SMRA-RELATED"/>
    <property type="match status" value="1"/>
</dbReference>
<evidence type="ECO:0000313" key="3">
    <source>
        <dbReference type="EMBL" id="OAM18173.1"/>
    </source>
</evidence>
<dbReference type="Pfam" id="PF01713">
    <property type="entry name" value="Smr"/>
    <property type="match status" value="1"/>
</dbReference>
<dbReference type="PANTHER" id="PTHR35562">
    <property type="entry name" value="DNA ENDONUCLEASE SMRA-RELATED"/>
    <property type="match status" value="1"/>
</dbReference>
<dbReference type="Proteomes" id="UP000078003">
    <property type="component" value="Unassembled WGS sequence"/>
</dbReference>
<gene>
    <name evidence="3" type="ORF">A7P85_00345</name>
</gene>
<evidence type="ECO:0000313" key="4">
    <source>
        <dbReference type="Proteomes" id="UP000078003"/>
    </source>
</evidence>
<dbReference type="EMBL" id="LXSF01000001">
    <property type="protein sequence ID" value="OAM18173.1"/>
    <property type="molecule type" value="Genomic_DNA"/>
</dbReference>
<reference evidence="4" key="1">
    <citation type="submission" date="2016-05" db="EMBL/GenBank/DDBJ databases">
        <title>Draft genome of Corynebacterium afermentans subsp. afermentans LCDC 88199T.</title>
        <authorList>
            <person name="Bernier A.-M."/>
            <person name="Bernard K."/>
        </authorList>
    </citation>
    <scope>NUCLEOTIDE SEQUENCE [LARGE SCALE GENOMIC DNA]</scope>
    <source>
        <strain evidence="4">NML01-0328</strain>
    </source>
</reference>
<dbReference type="SMART" id="SM00463">
    <property type="entry name" value="SMR"/>
    <property type="match status" value="1"/>
</dbReference>
<sequence length="199" mass="22571">MNKQDTQKLLQQLGKEAKRRQEEAAAQAKRQRRDEPDFAAAVGKVTPLKNSNRVAAPKDNKPLKRRFNDEGWDEEEYFYVSADSEHEPPRSFCKNGRGQDDIRRLVAGHWPCVGRLDLHGCTREEAQRELSEFIEEVLRRGVCAEIVHGSGLGSHGFVPVLKSLVRRWLMAHPEVLAYAEPHGANDGAVLILLRKRRTG</sequence>
<evidence type="ECO:0000259" key="2">
    <source>
        <dbReference type="PROSITE" id="PS50828"/>
    </source>
</evidence>
<dbReference type="RefSeq" id="WP_064084022.1">
    <property type="nucleotide sequence ID" value="NZ_LXSF01000001.1"/>
</dbReference>
<name>A0A1A9RGD9_EIKCO</name>
<dbReference type="InterPro" id="IPR002625">
    <property type="entry name" value="Smr_dom"/>
</dbReference>
<protein>
    <recommendedName>
        <fullName evidence="2">Smr domain-containing protein</fullName>
    </recommendedName>
</protein>
<dbReference type="Gene3D" id="3.30.1370.110">
    <property type="match status" value="1"/>
</dbReference>
<comment type="caution">
    <text evidence="3">The sequence shown here is derived from an EMBL/GenBank/DDBJ whole genome shotgun (WGS) entry which is preliminary data.</text>
</comment>
<organism evidence="3 4">
    <name type="scientific">Eikenella corrodens</name>
    <dbReference type="NCBI Taxonomy" id="539"/>
    <lineage>
        <taxon>Bacteria</taxon>
        <taxon>Pseudomonadati</taxon>
        <taxon>Pseudomonadota</taxon>
        <taxon>Betaproteobacteria</taxon>
        <taxon>Neisseriales</taxon>
        <taxon>Neisseriaceae</taxon>
        <taxon>Eikenella</taxon>
    </lineage>
</organism>
<dbReference type="AlphaFoldDB" id="A0A1A9RGD9"/>
<feature type="domain" description="Smr" evidence="2">
    <location>
        <begin position="116"/>
        <end position="194"/>
    </location>
</feature>
<dbReference type="PROSITE" id="PS50828">
    <property type="entry name" value="SMR"/>
    <property type="match status" value="1"/>
</dbReference>
<feature type="region of interest" description="Disordered" evidence="1">
    <location>
        <begin position="13"/>
        <end position="39"/>
    </location>
</feature>
<dbReference type="InterPro" id="IPR036063">
    <property type="entry name" value="Smr_dom_sf"/>
</dbReference>
<evidence type="ECO:0000256" key="1">
    <source>
        <dbReference type="SAM" id="MobiDB-lite"/>
    </source>
</evidence>
<dbReference type="SUPFAM" id="SSF160443">
    <property type="entry name" value="SMR domain-like"/>
    <property type="match status" value="1"/>
</dbReference>